<dbReference type="Proteomes" id="UP000054549">
    <property type="component" value="Unassembled WGS sequence"/>
</dbReference>
<keyword evidence="2" id="KW-1185">Reference proteome</keyword>
<gene>
    <name evidence="1" type="ORF">M378DRAFT_165910</name>
</gene>
<name>A0A0C2WLB4_AMAMK</name>
<dbReference type="AlphaFoldDB" id="A0A0C2WLB4"/>
<evidence type="ECO:0000313" key="1">
    <source>
        <dbReference type="EMBL" id="KIL62357.1"/>
    </source>
</evidence>
<evidence type="ECO:0000313" key="2">
    <source>
        <dbReference type="Proteomes" id="UP000054549"/>
    </source>
</evidence>
<sequence>MFTSSTSQSYNSTIAAALILRWWPPPSSAYHFNNRRPSLIRPQLQITYYEHCHLDVPDQMSCKKV</sequence>
<organism evidence="1 2">
    <name type="scientific">Amanita muscaria (strain Koide BX008)</name>
    <dbReference type="NCBI Taxonomy" id="946122"/>
    <lineage>
        <taxon>Eukaryota</taxon>
        <taxon>Fungi</taxon>
        <taxon>Dikarya</taxon>
        <taxon>Basidiomycota</taxon>
        <taxon>Agaricomycotina</taxon>
        <taxon>Agaricomycetes</taxon>
        <taxon>Agaricomycetidae</taxon>
        <taxon>Agaricales</taxon>
        <taxon>Pluteineae</taxon>
        <taxon>Amanitaceae</taxon>
        <taxon>Amanita</taxon>
    </lineage>
</organism>
<protein>
    <submittedName>
        <fullName evidence="1">Uncharacterized protein</fullName>
    </submittedName>
</protein>
<proteinExistence type="predicted"/>
<accession>A0A0C2WLB4</accession>
<dbReference type="InParanoid" id="A0A0C2WLB4"/>
<reference evidence="1 2" key="1">
    <citation type="submission" date="2014-04" db="EMBL/GenBank/DDBJ databases">
        <title>Evolutionary Origins and Diversification of the Mycorrhizal Mutualists.</title>
        <authorList>
            <consortium name="DOE Joint Genome Institute"/>
            <consortium name="Mycorrhizal Genomics Consortium"/>
            <person name="Kohler A."/>
            <person name="Kuo A."/>
            <person name="Nagy L.G."/>
            <person name="Floudas D."/>
            <person name="Copeland A."/>
            <person name="Barry K.W."/>
            <person name="Cichocki N."/>
            <person name="Veneault-Fourrey C."/>
            <person name="LaButti K."/>
            <person name="Lindquist E.A."/>
            <person name="Lipzen A."/>
            <person name="Lundell T."/>
            <person name="Morin E."/>
            <person name="Murat C."/>
            <person name="Riley R."/>
            <person name="Ohm R."/>
            <person name="Sun H."/>
            <person name="Tunlid A."/>
            <person name="Henrissat B."/>
            <person name="Grigoriev I.V."/>
            <person name="Hibbett D.S."/>
            <person name="Martin F."/>
        </authorList>
    </citation>
    <scope>NUCLEOTIDE SEQUENCE [LARGE SCALE GENOMIC DNA]</scope>
    <source>
        <strain evidence="1 2">Koide BX008</strain>
    </source>
</reference>
<dbReference type="EMBL" id="KN818272">
    <property type="protein sequence ID" value="KIL62357.1"/>
    <property type="molecule type" value="Genomic_DNA"/>
</dbReference>
<dbReference type="HOGENOM" id="CLU_2849228_0_0_1"/>